<name>A0A918K4H6_9GAMM</name>
<dbReference type="GO" id="GO:0051537">
    <property type="term" value="F:2 iron, 2 sulfur cluster binding"/>
    <property type="evidence" value="ECO:0007669"/>
    <property type="project" value="UniProtKB-KW"/>
</dbReference>
<dbReference type="Proteomes" id="UP000626148">
    <property type="component" value="Unassembled WGS sequence"/>
</dbReference>
<accession>A0A918K4H6</accession>
<dbReference type="Pfam" id="PF04324">
    <property type="entry name" value="Fer2_BFD"/>
    <property type="match status" value="1"/>
</dbReference>
<evidence type="ECO:0000259" key="10">
    <source>
        <dbReference type="Pfam" id="PF04324"/>
    </source>
</evidence>
<evidence type="ECO:0000256" key="6">
    <source>
        <dbReference type="ARBA" id="ARBA00023014"/>
    </source>
</evidence>
<keyword evidence="4" id="KW-0249">Electron transport</keyword>
<evidence type="ECO:0000256" key="3">
    <source>
        <dbReference type="ARBA" id="ARBA00022723"/>
    </source>
</evidence>
<dbReference type="EMBL" id="BMXR01000003">
    <property type="protein sequence ID" value="GGX49077.1"/>
    <property type="molecule type" value="Genomic_DNA"/>
</dbReference>
<dbReference type="InterPro" id="IPR041854">
    <property type="entry name" value="BFD-like_2Fe2S-bd_dom_sf"/>
</dbReference>
<gene>
    <name evidence="11" type="ORF">GCM10007392_15430</name>
</gene>
<evidence type="ECO:0000256" key="8">
    <source>
        <dbReference type="ARBA" id="ARBA00039386"/>
    </source>
</evidence>
<reference evidence="11" key="1">
    <citation type="journal article" date="2014" name="Int. J. Syst. Evol. Microbiol.">
        <title>Complete genome sequence of Corynebacterium casei LMG S-19264T (=DSM 44701T), isolated from a smear-ripened cheese.</title>
        <authorList>
            <consortium name="US DOE Joint Genome Institute (JGI-PGF)"/>
            <person name="Walter F."/>
            <person name="Albersmeier A."/>
            <person name="Kalinowski J."/>
            <person name="Ruckert C."/>
        </authorList>
    </citation>
    <scope>NUCLEOTIDE SEQUENCE</scope>
    <source>
        <strain evidence="11">KCTC 22169</strain>
    </source>
</reference>
<comment type="caution">
    <text evidence="11">The sequence shown here is derived from an EMBL/GenBank/DDBJ whole genome shotgun (WGS) entry which is preliminary data.</text>
</comment>
<keyword evidence="1" id="KW-0813">Transport</keyword>
<keyword evidence="3" id="KW-0479">Metal-binding</keyword>
<feature type="domain" description="BFD-like [2Fe-2S]-binding" evidence="10">
    <location>
        <begin position="8"/>
        <end position="55"/>
    </location>
</feature>
<proteinExistence type="inferred from homology"/>
<comment type="similarity">
    <text evidence="9">Belongs to the Bfd family.</text>
</comment>
<evidence type="ECO:0000313" key="11">
    <source>
        <dbReference type="EMBL" id="GGX49077.1"/>
    </source>
</evidence>
<evidence type="ECO:0000256" key="7">
    <source>
        <dbReference type="ARBA" id="ARBA00034078"/>
    </source>
</evidence>
<keyword evidence="5" id="KW-0408">Iron</keyword>
<keyword evidence="6" id="KW-0411">Iron-sulfur</keyword>
<dbReference type="GO" id="GO:0046872">
    <property type="term" value="F:metal ion binding"/>
    <property type="evidence" value="ECO:0007669"/>
    <property type="project" value="UniProtKB-KW"/>
</dbReference>
<evidence type="ECO:0000256" key="1">
    <source>
        <dbReference type="ARBA" id="ARBA00022448"/>
    </source>
</evidence>
<evidence type="ECO:0000313" key="12">
    <source>
        <dbReference type="Proteomes" id="UP000626148"/>
    </source>
</evidence>
<dbReference type="PANTHER" id="PTHR37424:SF1">
    <property type="entry name" value="BACTERIOFERRITIN-ASSOCIATED FERREDOXIN"/>
    <property type="match status" value="1"/>
</dbReference>
<comment type="cofactor">
    <cofactor evidence="7">
        <name>[2Fe-2S] cluster</name>
        <dbReference type="ChEBI" id="CHEBI:190135"/>
    </cofactor>
</comment>
<evidence type="ECO:0000256" key="5">
    <source>
        <dbReference type="ARBA" id="ARBA00023004"/>
    </source>
</evidence>
<dbReference type="InterPro" id="IPR007419">
    <property type="entry name" value="BFD-like_2Fe2S-bd_dom"/>
</dbReference>
<dbReference type="PANTHER" id="PTHR37424">
    <property type="entry name" value="BACTERIOFERRITIN-ASSOCIATED FERREDOXIN"/>
    <property type="match status" value="1"/>
</dbReference>
<dbReference type="AlphaFoldDB" id="A0A918K4H6"/>
<sequence length="68" mass="7229">MTVIAAMYVCVCKGVTDREIEAKAIDGADYADIRRELGVATDCGSCGQSCKKLLKDYEMAATAEFSAA</sequence>
<protein>
    <recommendedName>
        <fullName evidence="8">Bacterioferritin-associated ferredoxin</fullName>
    </recommendedName>
</protein>
<evidence type="ECO:0000256" key="9">
    <source>
        <dbReference type="ARBA" id="ARBA00046332"/>
    </source>
</evidence>
<organism evidence="11 12">
    <name type="scientific">Saccharospirillum salsuginis</name>
    <dbReference type="NCBI Taxonomy" id="418750"/>
    <lineage>
        <taxon>Bacteria</taxon>
        <taxon>Pseudomonadati</taxon>
        <taxon>Pseudomonadota</taxon>
        <taxon>Gammaproteobacteria</taxon>
        <taxon>Oceanospirillales</taxon>
        <taxon>Saccharospirillaceae</taxon>
        <taxon>Saccharospirillum</taxon>
    </lineage>
</organism>
<reference evidence="11" key="2">
    <citation type="submission" date="2020-09" db="EMBL/GenBank/DDBJ databases">
        <authorList>
            <person name="Sun Q."/>
            <person name="Kim S."/>
        </authorList>
    </citation>
    <scope>NUCLEOTIDE SEQUENCE</scope>
    <source>
        <strain evidence="11">KCTC 22169</strain>
    </source>
</reference>
<dbReference type="Gene3D" id="1.10.10.1100">
    <property type="entry name" value="BFD-like [2Fe-2S]-binding domain"/>
    <property type="match status" value="1"/>
</dbReference>
<keyword evidence="12" id="KW-1185">Reference proteome</keyword>
<evidence type="ECO:0000256" key="2">
    <source>
        <dbReference type="ARBA" id="ARBA00022714"/>
    </source>
</evidence>
<keyword evidence="2" id="KW-0001">2Fe-2S</keyword>
<dbReference type="InterPro" id="IPR052371">
    <property type="entry name" value="BFD-associated_ferredoxin"/>
</dbReference>
<evidence type="ECO:0000256" key="4">
    <source>
        <dbReference type="ARBA" id="ARBA00022982"/>
    </source>
</evidence>